<dbReference type="InterPro" id="IPR036388">
    <property type="entry name" value="WH-like_DNA-bd_sf"/>
</dbReference>
<protein>
    <submittedName>
        <fullName evidence="11">Transcriptional repressor</fullName>
    </submittedName>
</protein>
<gene>
    <name evidence="11" type="ORF">D3230_07560</name>
</gene>
<comment type="caution">
    <text evidence="11">The sequence shown here is derived from an EMBL/GenBank/DDBJ whole genome shotgun (WGS) entry which is preliminary data.</text>
</comment>
<evidence type="ECO:0000256" key="7">
    <source>
        <dbReference type="ARBA" id="ARBA00023004"/>
    </source>
</evidence>
<keyword evidence="7" id="KW-0408">Iron</keyword>
<evidence type="ECO:0000256" key="6">
    <source>
        <dbReference type="ARBA" id="ARBA00022833"/>
    </source>
</evidence>
<evidence type="ECO:0000313" key="11">
    <source>
        <dbReference type="EMBL" id="MBL3679154.1"/>
    </source>
</evidence>
<dbReference type="CDD" id="cd07153">
    <property type="entry name" value="Fur_like"/>
    <property type="match status" value="1"/>
</dbReference>
<evidence type="ECO:0000256" key="2">
    <source>
        <dbReference type="ARBA" id="ARBA00007957"/>
    </source>
</evidence>
<keyword evidence="10" id="KW-0804">Transcription</keyword>
<dbReference type="InterPro" id="IPR036390">
    <property type="entry name" value="WH_DNA-bd_sf"/>
</dbReference>
<dbReference type="Gene3D" id="3.30.1490.190">
    <property type="match status" value="1"/>
</dbReference>
<keyword evidence="5" id="KW-0479">Metal-binding</keyword>
<keyword evidence="3" id="KW-0963">Cytoplasm</keyword>
<dbReference type="InterPro" id="IPR043135">
    <property type="entry name" value="Fur_C"/>
</dbReference>
<evidence type="ECO:0000313" key="12">
    <source>
        <dbReference type="Proteomes" id="UP001645859"/>
    </source>
</evidence>
<comment type="subcellular location">
    <subcellularLocation>
        <location evidence="1">Cytoplasm</location>
    </subcellularLocation>
</comment>
<comment type="similarity">
    <text evidence="2">Belongs to the Fur family.</text>
</comment>
<keyword evidence="6" id="KW-0862">Zinc</keyword>
<dbReference type="Gene3D" id="1.10.10.10">
    <property type="entry name" value="Winged helix-like DNA-binding domain superfamily/Winged helix DNA-binding domain"/>
    <property type="match status" value="1"/>
</dbReference>
<accession>A0ABS1SI47</accession>
<evidence type="ECO:0000256" key="10">
    <source>
        <dbReference type="ARBA" id="ARBA00023163"/>
    </source>
</evidence>
<dbReference type="PANTHER" id="PTHR33202">
    <property type="entry name" value="ZINC UPTAKE REGULATION PROTEIN"/>
    <property type="match status" value="1"/>
</dbReference>
<sequence>MYHGKERSWGSGVGMAESVVGRDAAQRIRAAGLRVTAARVAVWAALHARPHGSVADVARELREAAPRNSVQTLYNVVNDLTRAGLLRRVEFPGSAVARYETRVGDAHHHLQCTSCGRVVDIDCAHVRGDCLDAVGVPAGTVTSVEVVFRGTCADCAA</sequence>
<proteinExistence type="inferred from homology"/>
<keyword evidence="12" id="KW-1185">Reference proteome</keyword>
<keyword evidence="8" id="KW-0805">Transcription regulation</keyword>
<dbReference type="PANTHER" id="PTHR33202:SF18">
    <property type="entry name" value="TRANSCRIPTIONAL REGULATOR FURA"/>
    <property type="match status" value="1"/>
</dbReference>
<keyword evidence="9" id="KW-0238">DNA-binding</keyword>
<dbReference type="Pfam" id="PF01475">
    <property type="entry name" value="FUR"/>
    <property type="match status" value="1"/>
</dbReference>
<evidence type="ECO:0000256" key="5">
    <source>
        <dbReference type="ARBA" id="ARBA00022723"/>
    </source>
</evidence>
<evidence type="ECO:0000256" key="8">
    <source>
        <dbReference type="ARBA" id="ARBA00023015"/>
    </source>
</evidence>
<dbReference type="SUPFAM" id="SSF46785">
    <property type="entry name" value="Winged helix' DNA-binding domain"/>
    <property type="match status" value="1"/>
</dbReference>
<organism evidence="11 12">
    <name type="scientific">Leucobacter chromiireducens subsp. solipictus</name>
    <dbReference type="NCBI Taxonomy" id="398235"/>
    <lineage>
        <taxon>Bacteria</taxon>
        <taxon>Bacillati</taxon>
        <taxon>Actinomycetota</taxon>
        <taxon>Actinomycetes</taxon>
        <taxon>Micrococcales</taxon>
        <taxon>Microbacteriaceae</taxon>
        <taxon>Leucobacter</taxon>
    </lineage>
</organism>
<evidence type="ECO:0000256" key="1">
    <source>
        <dbReference type="ARBA" id="ARBA00004496"/>
    </source>
</evidence>
<dbReference type="InterPro" id="IPR002481">
    <property type="entry name" value="FUR"/>
</dbReference>
<name>A0ABS1SI47_9MICO</name>
<evidence type="ECO:0000256" key="3">
    <source>
        <dbReference type="ARBA" id="ARBA00022490"/>
    </source>
</evidence>
<dbReference type="EMBL" id="QYAC01000003">
    <property type="protein sequence ID" value="MBL3679154.1"/>
    <property type="molecule type" value="Genomic_DNA"/>
</dbReference>
<keyword evidence="4" id="KW-0678">Repressor</keyword>
<reference evidence="11 12" key="1">
    <citation type="submission" date="2018-09" db="EMBL/GenBank/DDBJ databases">
        <title>Comparative genomics of Leucobacter spp.</title>
        <authorList>
            <person name="Reis A.C."/>
            <person name="Kolvenbach B.A."/>
            <person name="Corvini P.F.X."/>
            <person name="Nunes O.C."/>
        </authorList>
    </citation>
    <scope>NUCLEOTIDE SEQUENCE [LARGE SCALE GENOMIC DNA]</scope>
    <source>
        <strain evidence="11 12">TAN 31504</strain>
    </source>
</reference>
<evidence type="ECO:0000256" key="4">
    <source>
        <dbReference type="ARBA" id="ARBA00022491"/>
    </source>
</evidence>
<dbReference type="Proteomes" id="UP001645859">
    <property type="component" value="Unassembled WGS sequence"/>
</dbReference>
<evidence type="ECO:0000256" key="9">
    <source>
        <dbReference type="ARBA" id="ARBA00023125"/>
    </source>
</evidence>